<evidence type="ECO:0000256" key="2">
    <source>
        <dbReference type="ARBA" id="ARBA00022448"/>
    </source>
</evidence>
<keyword evidence="5 7" id="KW-1133">Transmembrane helix</keyword>
<feature type="domain" description="Amino acid transporter transmembrane" evidence="8">
    <location>
        <begin position="892"/>
        <end position="973"/>
    </location>
</feature>
<dbReference type="InterPro" id="IPR013057">
    <property type="entry name" value="AA_transpt_TM"/>
</dbReference>
<feature type="transmembrane region" description="Helical" evidence="7">
    <location>
        <begin position="900"/>
        <end position="918"/>
    </location>
</feature>
<dbReference type="Gene3D" id="1.20.1740.10">
    <property type="entry name" value="Amino acid/polyamine transporter I"/>
    <property type="match status" value="1"/>
</dbReference>
<comment type="subcellular location">
    <subcellularLocation>
        <location evidence="1">Membrane</location>
    </subcellularLocation>
</comment>
<feature type="transmembrane region" description="Helical" evidence="7">
    <location>
        <begin position="755"/>
        <end position="776"/>
    </location>
</feature>
<feature type="transmembrane region" description="Helical" evidence="7">
    <location>
        <begin position="669"/>
        <end position="691"/>
    </location>
</feature>
<dbReference type="GO" id="GO:0006865">
    <property type="term" value="P:amino acid transport"/>
    <property type="evidence" value="ECO:0007669"/>
    <property type="project" value="UniProtKB-KW"/>
</dbReference>
<dbReference type="AlphaFoldDB" id="A0AA39T7W4"/>
<keyword evidence="6 7" id="KW-0472">Membrane</keyword>
<evidence type="ECO:0000259" key="8">
    <source>
        <dbReference type="Pfam" id="PF01490"/>
    </source>
</evidence>
<feature type="transmembrane region" description="Helical" evidence="7">
    <location>
        <begin position="515"/>
        <end position="537"/>
    </location>
</feature>
<organism evidence="9 10">
    <name type="scientific">Acer saccharum</name>
    <name type="common">Sugar maple</name>
    <dbReference type="NCBI Taxonomy" id="4024"/>
    <lineage>
        <taxon>Eukaryota</taxon>
        <taxon>Viridiplantae</taxon>
        <taxon>Streptophyta</taxon>
        <taxon>Embryophyta</taxon>
        <taxon>Tracheophyta</taxon>
        <taxon>Spermatophyta</taxon>
        <taxon>Magnoliopsida</taxon>
        <taxon>eudicotyledons</taxon>
        <taxon>Gunneridae</taxon>
        <taxon>Pentapetalae</taxon>
        <taxon>rosids</taxon>
        <taxon>malvids</taxon>
        <taxon>Sapindales</taxon>
        <taxon>Sapindaceae</taxon>
        <taxon>Hippocastanoideae</taxon>
        <taxon>Acereae</taxon>
        <taxon>Acer</taxon>
    </lineage>
</organism>
<keyword evidence="2" id="KW-0813">Transport</keyword>
<protein>
    <recommendedName>
        <fullName evidence="8">Amino acid transporter transmembrane domain-containing protein</fullName>
    </recommendedName>
</protein>
<evidence type="ECO:0000313" key="10">
    <source>
        <dbReference type="Proteomes" id="UP001168877"/>
    </source>
</evidence>
<evidence type="ECO:0000256" key="1">
    <source>
        <dbReference type="ARBA" id="ARBA00004370"/>
    </source>
</evidence>
<reference evidence="9" key="2">
    <citation type="submission" date="2023-06" db="EMBL/GenBank/DDBJ databases">
        <authorList>
            <person name="Swenson N.G."/>
            <person name="Wegrzyn J.L."/>
            <person name="Mcevoy S.L."/>
        </authorList>
    </citation>
    <scope>NUCLEOTIDE SEQUENCE</scope>
    <source>
        <strain evidence="9">NS2018</strain>
        <tissue evidence="9">Leaf</tissue>
    </source>
</reference>
<feature type="transmembrane region" description="Helical" evidence="7">
    <location>
        <begin position="187"/>
        <end position="211"/>
    </location>
</feature>
<evidence type="ECO:0000313" key="9">
    <source>
        <dbReference type="EMBL" id="KAK0602495.1"/>
    </source>
</evidence>
<feature type="transmembrane region" description="Helical" evidence="7">
    <location>
        <begin position="796"/>
        <end position="817"/>
    </location>
</feature>
<proteinExistence type="predicted"/>
<feature type="transmembrane region" description="Helical" evidence="7">
    <location>
        <begin position="58"/>
        <end position="81"/>
    </location>
</feature>
<dbReference type="Proteomes" id="UP001168877">
    <property type="component" value="Unassembled WGS sequence"/>
</dbReference>
<feature type="transmembrane region" description="Helical" evidence="7">
    <location>
        <begin position="638"/>
        <end position="657"/>
    </location>
</feature>
<feature type="domain" description="Amino acid transporter transmembrane" evidence="8">
    <location>
        <begin position="28"/>
        <end position="399"/>
    </location>
</feature>
<dbReference type="Pfam" id="PF01490">
    <property type="entry name" value="Aa_trans"/>
    <property type="match status" value="3"/>
</dbReference>
<reference evidence="9" key="1">
    <citation type="journal article" date="2022" name="Plant J.">
        <title>Strategies of tolerance reflected in two North American maple genomes.</title>
        <authorList>
            <person name="McEvoy S.L."/>
            <person name="Sezen U.U."/>
            <person name="Trouern-Trend A."/>
            <person name="McMahon S.M."/>
            <person name="Schaberg P.G."/>
            <person name="Yang J."/>
            <person name="Wegrzyn J.L."/>
            <person name="Swenson N.G."/>
        </authorList>
    </citation>
    <scope>NUCLEOTIDE SEQUENCE</scope>
    <source>
        <strain evidence="9">NS2018</strain>
    </source>
</reference>
<keyword evidence="10" id="KW-1185">Reference proteome</keyword>
<feature type="transmembrane region" description="Helical" evidence="7">
    <location>
        <begin position="274"/>
        <end position="293"/>
    </location>
</feature>
<sequence length="974" mass="107353">MGDVSEDQVQLPLLRSTSDATVEEPFKRTGTIWTALAHIITGVIGAGVLSLPWSMAQLGWIAGPLCMIVFAAVTILTSNLLCDLYRFPDPESGPTRIRSYPQAVRFYLGEKSQKVCAIFAYESLYGCGITYTITTASSIRAIQKSNCYHREGHEASCAYGYTVYMLLFGAVQIVMSQIPNFHNMEWLSVIAAIMSFTYSSIGFGLGFAKVIENGEIKGSISGVPTANTADKLWLAFQALGDIAFAYPYSIILLEIQDTLKSSPPENKTMKKASMIAILLTTFFYLCCGCFGYAAFGSLTPGNLLTGFGFYEPYWLIDFANACVVLHLVGGYQIFSQPVFGFVERWLTRKYPTSGFVNNFYTFKLPSLPPLKINLLRISFRTAYVMSTTAIAMIFPYFNQDGRKIAIVPKQSSGGGSTKVAVKEQSLVSLVTSVTDLESKIKEAHEVHVVVVRALVIEGEEEQRVMLLEKVAKLALQASLPRVKNWIKYMAVEHSLELDNGSSSCDDDGHPRRTGTLWSCIAHIITAAIGSGVLSLAWSTAQLGWIAGPVSLLCFAIFTYVSAFLLADCYRSPDSITGTRNCSYIDAVRVNLGKTQSWFCGLLQNLSFYGTSVVYVITTSTCMRAILRSNCYHREGHEAPCAYGYTVYMLLFGAVQIVMSQIPNFHDMEWLSVIAAIMSFTYSFIGFGLGFAKVIENGEIKGSINGVPTANTADKFWLAFQGLGDIAFAYPYSIILLEIQDTLKSSPPENKTMKKASMISIFIITFFYLCCGCFGYAAFGNLTPGNLLTGFGFYEPYWLIDFANACIVLHLVGGYQIYSQPIFGVTERWLTRKYPTSGFVNNFYTFKLPSLPPLKINLLRISFRTAYVVSTTAIAMIFPYFNQGSITGVPEASIADKLWLAFQALGDIAFAYGYGIILLEIQETLKSPPPENKTMKKASMAAIFITTFFYLCCGCFGYAAFVNLAPGNLLTGFGF</sequence>
<evidence type="ECO:0000256" key="5">
    <source>
        <dbReference type="ARBA" id="ARBA00022989"/>
    </source>
</evidence>
<dbReference type="GO" id="GO:0016020">
    <property type="term" value="C:membrane"/>
    <property type="evidence" value="ECO:0007669"/>
    <property type="project" value="UniProtKB-SubCell"/>
</dbReference>
<feature type="transmembrane region" description="Helical" evidence="7">
    <location>
        <begin position="313"/>
        <end position="334"/>
    </location>
</feature>
<feature type="transmembrane region" description="Helical" evidence="7">
    <location>
        <begin position="544"/>
        <end position="566"/>
    </location>
</feature>
<keyword evidence="4" id="KW-0029">Amino-acid transport</keyword>
<feature type="transmembrane region" description="Helical" evidence="7">
    <location>
        <begin position="939"/>
        <end position="960"/>
    </location>
</feature>
<evidence type="ECO:0000256" key="6">
    <source>
        <dbReference type="ARBA" id="ARBA00023136"/>
    </source>
</evidence>
<feature type="transmembrane region" description="Helical" evidence="7">
    <location>
        <begin position="158"/>
        <end position="175"/>
    </location>
</feature>
<name>A0AA39T7W4_ACESA</name>
<evidence type="ECO:0000256" key="7">
    <source>
        <dbReference type="SAM" id="Phobius"/>
    </source>
</evidence>
<feature type="domain" description="Amino acid transporter transmembrane" evidence="8">
    <location>
        <begin position="513"/>
        <end position="882"/>
    </location>
</feature>
<gene>
    <name evidence="9" type="ORF">LWI29_034028</name>
</gene>
<keyword evidence="3 7" id="KW-0812">Transmembrane</keyword>
<feature type="transmembrane region" description="Helical" evidence="7">
    <location>
        <begin position="32"/>
        <end position="51"/>
    </location>
</feature>
<evidence type="ECO:0000256" key="4">
    <source>
        <dbReference type="ARBA" id="ARBA00022970"/>
    </source>
</evidence>
<evidence type="ECO:0000256" key="3">
    <source>
        <dbReference type="ARBA" id="ARBA00022692"/>
    </source>
</evidence>
<comment type="caution">
    <text evidence="9">The sequence shown here is derived from an EMBL/GenBank/DDBJ whole genome shotgun (WGS) entry which is preliminary data.</text>
</comment>
<dbReference type="PANTHER" id="PTHR48017">
    <property type="entry name" value="OS05G0424000 PROTEIN-RELATED"/>
    <property type="match status" value="1"/>
</dbReference>
<dbReference type="EMBL" id="JAUESC010000003">
    <property type="protein sequence ID" value="KAK0602495.1"/>
    <property type="molecule type" value="Genomic_DNA"/>
</dbReference>
<feature type="transmembrane region" description="Helical" evidence="7">
    <location>
        <begin position="860"/>
        <end position="880"/>
    </location>
</feature>
<accession>A0AA39T7W4</accession>